<feature type="region of interest" description="Disordered" evidence="1">
    <location>
        <begin position="964"/>
        <end position="1040"/>
    </location>
</feature>
<name>A0A7F5RIK9_AGRPL</name>
<feature type="compositionally biased region" description="Basic residues" evidence="1">
    <location>
        <begin position="202"/>
        <end position="216"/>
    </location>
</feature>
<feature type="compositionally biased region" description="Basic and acidic residues" evidence="1">
    <location>
        <begin position="360"/>
        <end position="387"/>
    </location>
</feature>
<feature type="compositionally biased region" description="Low complexity" evidence="1">
    <location>
        <begin position="414"/>
        <end position="424"/>
    </location>
</feature>
<feature type="compositionally biased region" description="Polar residues" evidence="1">
    <location>
        <begin position="1115"/>
        <end position="1132"/>
    </location>
</feature>
<feature type="compositionally biased region" description="Polar residues" evidence="1">
    <location>
        <begin position="982"/>
        <end position="1017"/>
    </location>
</feature>
<evidence type="ECO:0000313" key="3">
    <source>
        <dbReference type="RefSeq" id="XP_025835842.1"/>
    </source>
</evidence>
<feature type="compositionally biased region" description="Acidic residues" evidence="1">
    <location>
        <begin position="470"/>
        <end position="479"/>
    </location>
</feature>
<feature type="compositionally biased region" description="Basic residues" evidence="1">
    <location>
        <begin position="101"/>
        <end position="119"/>
    </location>
</feature>
<dbReference type="OrthoDB" id="6619045at2759"/>
<accession>A0A7F5RIK9</accession>
<evidence type="ECO:0000256" key="1">
    <source>
        <dbReference type="SAM" id="MobiDB-lite"/>
    </source>
</evidence>
<keyword evidence="2" id="KW-1185">Reference proteome</keyword>
<feature type="compositionally biased region" description="Low complexity" evidence="1">
    <location>
        <begin position="324"/>
        <end position="334"/>
    </location>
</feature>
<feature type="compositionally biased region" description="Low complexity" evidence="1">
    <location>
        <begin position="233"/>
        <end position="244"/>
    </location>
</feature>
<feature type="compositionally biased region" description="Basic and acidic residues" evidence="1">
    <location>
        <begin position="796"/>
        <end position="825"/>
    </location>
</feature>
<feature type="region of interest" description="Disordered" evidence="1">
    <location>
        <begin position="324"/>
        <end position="594"/>
    </location>
</feature>
<feature type="compositionally biased region" description="Low complexity" evidence="1">
    <location>
        <begin position="552"/>
        <end position="570"/>
    </location>
</feature>
<feature type="region of interest" description="Disordered" evidence="1">
    <location>
        <begin position="1081"/>
        <end position="1161"/>
    </location>
</feature>
<dbReference type="RefSeq" id="XP_025835842.1">
    <property type="nucleotide sequence ID" value="XM_025980057.1"/>
</dbReference>
<feature type="region of interest" description="Disordered" evidence="1">
    <location>
        <begin position="193"/>
        <end position="251"/>
    </location>
</feature>
<evidence type="ECO:0000313" key="2">
    <source>
        <dbReference type="Proteomes" id="UP000192223"/>
    </source>
</evidence>
<feature type="compositionally biased region" description="Basic and acidic residues" evidence="1">
    <location>
        <begin position="336"/>
        <end position="346"/>
    </location>
</feature>
<organism evidence="2 3">
    <name type="scientific">Agrilus planipennis</name>
    <name type="common">Emerald ash borer</name>
    <name type="synonym">Agrilus marcopoli</name>
    <dbReference type="NCBI Taxonomy" id="224129"/>
    <lineage>
        <taxon>Eukaryota</taxon>
        <taxon>Metazoa</taxon>
        <taxon>Ecdysozoa</taxon>
        <taxon>Arthropoda</taxon>
        <taxon>Hexapoda</taxon>
        <taxon>Insecta</taxon>
        <taxon>Pterygota</taxon>
        <taxon>Neoptera</taxon>
        <taxon>Endopterygota</taxon>
        <taxon>Coleoptera</taxon>
        <taxon>Polyphaga</taxon>
        <taxon>Elateriformia</taxon>
        <taxon>Buprestoidea</taxon>
        <taxon>Buprestidae</taxon>
        <taxon>Agrilinae</taxon>
        <taxon>Agrilus</taxon>
    </lineage>
</organism>
<feature type="compositionally biased region" description="Gly residues" evidence="1">
    <location>
        <begin position="42"/>
        <end position="52"/>
    </location>
</feature>
<gene>
    <name evidence="3" type="primary">LOC112906236</name>
</gene>
<dbReference type="GeneID" id="112906236"/>
<feature type="compositionally biased region" description="Basic and acidic residues" evidence="1">
    <location>
        <begin position="1133"/>
        <end position="1154"/>
    </location>
</feature>
<reference evidence="3" key="1">
    <citation type="submission" date="2025-08" db="UniProtKB">
        <authorList>
            <consortium name="RefSeq"/>
        </authorList>
    </citation>
    <scope>IDENTIFICATION</scope>
    <source>
        <tissue evidence="3">Entire body</tissue>
    </source>
</reference>
<feature type="compositionally biased region" description="Basic and acidic residues" evidence="1">
    <location>
        <begin position="969"/>
        <end position="978"/>
    </location>
</feature>
<dbReference type="Proteomes" id="UP000192223">
    <property type="component" value="Unplaced"/>
</dbReference>
<dbReference type="KEGG" id="apln:112906236"/>
<dbReference type="InParanoid" id="A0A7F5RIK9"/>
<feature type="region of interest" description="Disordered" evidence="1">
    <location>
        <begin position="26"/>
        <end position="137"/>
    </location>
</feature>
<proteinExistence type="predicted"/>
<sequence length="1207" mass="136188">MNNGPRPPVPGLIPISALRKKSVNDYYNSHLDQDSSPQRLDSGGGGGGGGDSVVGKEVMGEQRSRRTGTQAPAPVDLIDTARSRGPSAGPQAPNRKTKSEQRHRKSEKRREHKSVRNKRSSSSSGGKQKWRSSAERPVNPRVNPIFVWVRQEDTRIVDVKCEDYDKRNRILLTKTAHGWRAIPRTETWVPTLKQSTDNDMKRARKARKSNKVKRKSTAVQVEDDIDGEESHDPTIPSSPTWTSSGDVESHLPSHTIHVNRHCSSSPEHHQVIEPSNDNLRLDATSSYPDNIQPNKMSATSPLDNLLAVAEFEFNQKIQSGEWNDTSTIDTSISSPIKEDVSEEKIPENQNTEPNPVDFLIKCDLEEKDTPKNDGQEKYYNDKRKSDEIDYDEEEENNLAMTDILDRLEQSLRTPEPISPEIPIENQCSVKESQKDDADVEQEEEEEDDKETDNCTNDIQYDIPTESEEKPQEEEEQEEATEIKEISEPESPQIEKIPEEPTDLTIRSSATCDVQEEGPKDLRTTKVLQNSVDYEKATPTDLRISTDKGFVCSSSPRPYSRSSETVQSPQPSGLPPVPPSPDVFPPFGNGKSNPKSVFLETLLSSPQKELQPQTKIEMQMEPLDLGKCRKSASPTVTCSEEVNKRTFAEADESEPKKIKVEAITLKNILSAETEKSNEKDQIKEDASGSPFLEQSKLLELLITDSEADPALQLKQLQLDPSVDLPDPLLIPKENLSQVLMSPKKEILRLLTQRPELRLPDALSFPHLLQDPNILVITLAQLQTIIQKQSQVLPPSSCEEKINKKPDNFHKTISDKKPKPKQEERSKNVKLNPLVEESSRVRCNSPNKNFSRVEETRNDMYSNESLNQMMWLPYLQQLEAAAIAFGGGSDILKGFNFPFLSLPGNQLPGMGPMIAANRFPPHPQASIPFQQHFDYNALFEYPNWQEALHQANYLRSKNQFDLNTKSMYGGHPERHHDTLKQRSHTTSQKPYSINRGYSSSINNKGNVLGNYNTSSSSREQGMRPSLQIPQYHPPNPPKNQMRKNSASFLMQPEVDSTVPPKQLIRNNYDSGHKNVFAQNMFSHHYPDASTNDKVGSHEKSLQQKMVTSYDGSRKGNSDSSMQPIDLTTSQVTSNKTRDRNHYETSKHPKHLPKQDDVPEVGSTTASLEEMTAHAQDSQKYLWHPLFGKQISTQYIQRKFLIFDIFSTDS</sequence>
<dbReference type="AlphaFoldDB" id="A0A7F5RIK9"/>
<feature type="region of interest" description="Disordered" evidence="1">
    <location>
        <begin position="794"/>
        <end position="827"/>
    </location>
</feature>
<feature type="compositionally biased region" description="Acidic residues" evidence="1">
    <location>
        <begin position="437"/>
        <end position="450"/>
    </location>
</feature>
<feature type="compositionally biased region" description="Pro residues" evidence="1">
    <location>
        <begin position="571"/>
        <end position="583"/>
    </location>
</feature>
<protein>
    <submittedName>
        <fullName evidence="3">Uncharacterized protein LOC112906236</fullName>
    </submittedName>
</protein>